<organism evidence="2 3">
    <name type="scientific">Chromobacterium haemolyticum</name>
    <dbReference type="NCBI Taxonomy" id="394935"/>
    <lineage>
        <taxon>Bacteria</taxon>
        <taxon>Pseudomonadati</taxon>
        <taxon>Pseudomonadota</taxon>
        <taxon>Betaproteobacteria</taxon>
        <taxon>Neisseriales</taxon>
        <taxon>Chromobacteriaceae</taxon>
        <taxon>Chromobacterium</taxon>
    </lineage>
</organism>
<dbReference type="Proteomes" id="UP000192721">
    <property type="component" value="Unassembled WGS sequence"/>
</dbReference>
<evidence type="ECO:0000313" key="2">
    <source>
        <dbReference type="EMBL" id="OQS33988.1"/>
    </source>
</evidence>
<evidence type="ECO:0000256" key="1">
    <source>
        <dbReference type="SAM" id="MobiDB-lite"/>
    </source>
</evidence>
<gene>
    <name evidence="2" type="ORF">B0T45_19525</name>
</gene>
<name>A0A1W0CH35_9NEIS</name>
<feature type="region of interest" description="Disordered" evidence="1">
    <location>
        <begin position="45"/>
        <end position="69"/>
    </location>
</feature>
<protein>
    <submittedName>
        <fullName evidence="2">Uncharacterized protein</fullName>
    </submittedName>
</protein>
<dbReference type="AlphaFoldDB" id="A0A1W0CH35"/>
<accession>A0A1W0CH35</accession>
<comment type="caution">
    <text evidence="2">The sequence shown here is derived from an EMBL/GenBank/DDBJ whole genome shotgun (WGS) entry which is preliminary data.</text>
</comment>
<sequence length="224" mass="24412">MRELEIVEQLVLGVDPAGRRDPLGTPKDPALDKARALYYEQLKRVAKQHAADPPSAPEPQVAPGGARQGQRWTIAEDNRLTLLWEASPAPVRQLSEKLGRSPLAIVSRLVRLGLYEHQQAAMQADNARMQALDLPPLWDVPAATETPPAKPAAPPTADKQGAVWTVADDQQLKTLWHSPAQPDSQAIAKQLGRSRGAILARLVRLGLFSDRDAAYQADQARLTG</sequence>
<reference evidence="2 3" key="1">
    <citation type="submission" date="2017-02" db="EMBL/GenBank/DDBJ databases">
        <title>Chromobacterium haemolyticum H5244.</title>
        <authorList>
            <person name="Gulvik C.A."/>
        </authorList>
    </citation>
    <scope>NUCLEOTIDE SEQUENCE [LARGE SCALE GENOMIC DNA]</scope>
    <source>
        <strain evidence="2 3">H5244</strain>
    </source>
</reference>
<dbReference type="RefSeq" id="WP_081556616.1">
    <property type="nucleotide sequence ID" value="NZ_MUKV01000035.1"/>
</dbReference>
<proteinExistence type="predicted"/>
<evidence type="ECO:0000313" key="3">
    <source>
        <dbReference type="Proteomes" id="UP000192721"/>
    </source>
</evidence>
<dbReference type="EMBL" id="MUKV01000035">
    <property type="protein sequence ID" value="OQS33988.1"/>
    <property type="molecule type" value="Genomic_DNA"/>
</dbReference>